<proteinExistence type="predicted"/>
<gene>
    <name evidence="2" type="ORF">Acr_22g0008620</name>
</gene>
<sequence length="409" mass="45064">MMPKRNTLNETCIGGGSFFIEIGLYRDSCPEAEAIECSQVPRALRSRLKIARSEISLSPRRARPTRCHAHEGGQPRATHAPPRRGCHASARVSHARAEVSHAPHALTRHAEESEPARASAPGRVFTRRRRHARATCGRPLTCAPEGHIKRDCPKYKAQDQSSDTAATAVMADEDEIDVLLAASDDGKSDCACEGRIWMATTRLAELLAEGRSGSAWKDGRDAVLRLVEEFSEFPKETRRCCGERRTRGYTIGGDVQTGGATVQHGVQWYLARRMDKESNRCTERSSEEGDQVDFEKLYSEGRGDAEASLFCSRFDQWRVFSPSCAHKGRRDGATTTRKVTYFAAHPGGGVVVRPSGGARHLGEKSFEHNRSCLPKTVSCADILAVEPETARFARQAVSFYLLAAMSCPF</sequence>
<name>A0A7J0GL83_9ERIC</name>
<reference evidence="2 3" key="1">
    <citation type="submission" date="2019-07" db="EMBL/GenBank/DDBJ databases">
        <title>De Novo Assembly of kiwifruit Actinidia rufa.</title>
        <authorList>
            <person name="Sugita-Konishi S."/>
            <person name="Sato K."/>
            <person name="Mori E."/>
            <person name="Abe Y."/>
            <person name="Kisaki G."/>
            <person name="Hamano K."/>
            <person name="Suezawa K."/>
            <person name="Otani M."/>
            <person name="Fukuda T."/>
            <person name="Manabe T."/>
            <person name="Gomi K."/>
            <person name="Tabuchi M."/>
            <person name="Akimitsu K."/>
            <person name="Kataoka I."/>
        </authorList>
    </citation>
    <scope>NUCLEOTIDE SEQUENCE [LARGE SCALE GENOMIC DNA]</scope>
    <source>
        <strain evidence="3">cv. Fuchu</strain>
    </source>
</reference>
<feature type="region of interest" description="Disordered" evidence="1">
    <location>
        <begin position="56"/>
        <end position="122"/>
    </location>
</feature>
<keyword evidence="3" id="KW-1185">Reference proteome</keyword>
<dbReference type="EMBL" id="BJWL01000022">
    <property type="protein sequence ID" value="GFZ11464.1"/>
    <property type="molecule type" value="Genomic_DNA"/>
</dbReference>
<evidence type="ECO:0000256" key="1">
    <source>
        <dbReference type="SAM" id="MobiDB-lite"/>
    </source>
</evidence>
<protein>
    <submittedName>
        <fullName evidence="2">Uncharacterized protein</fullName>
    </submittedName>
</protein>
<dbReference type="OrthoDB" id="1749513at2759"/>
<organism evidence="2 3">
    <name type="scientific">Actinidia rufa</name>
    <dbReference type="NCBI Taxonomy" id="165716"/>
    <lineage>
        <taxon>Eukaryota</taxon>
        <taxon>Viridiplantae</taxon>
        <taxon>Streptophyta</taxon>
        <taxon>Embryophyta</taxon>
        <taxon>Tracheophyta</taxon>
        <taxon>Spermatophyta</taxon>
        <taxon>Magnoliopsida</taxon>
        <taxon>eudicotyledons</taxon>
        <taxon>Gunneridae</taxon>
        <taxon>Pentapetalae</taxon>
        <taxon>asterids</taxon>
        <taxon>Ericales</taxon>
        <taxon>Actinidiaceae</taxon>
        <taxon>Actinidia</taxon>
    </lineage>
</organism>
<dbReference type="Proteomes" id="UP000585474">
    <property type="component" value="Unassembled WGS sequence"/>
</dbReference>
<accession>A0A7J0GL83</accession>
<dbReference type="AlphaFoldDB" id="A0A7J0GL83"/>
<evidence type="ECO:0000313" key="2">
    <source>
        <dbReference type="EMBL" id="GFZ11464.1"/>
    </source>
</evidence>
<comment type="caution">
    <text evidence="2">The sequence shown here is derived from an EMBL/GenBank/DDBJ whole genome shotgun (WGS) entry which is preliminary data.</text>
</comment>
<evidence type="ECO:0000313" key="3">
    <source>
        <dbReference type="Proteomes" id="UP000585474"/>
    </source>
</evidence>